<name>A0ACC0H2B9_9ERIC</name>
<proteinExistence type="predicted"/>
<accession>A0ACC0H2B9</accession>
<gene>
    <name evidence="1" type="ORF">LOK49_LG07G01489</name>
</gene>
<protein>
    <submittedName>
        <fullName evidence="1">Uncharacterized protein</fullName>
    </submittedName>
</protein>
<comment type="caution">
    <text evidence="1">The sequence shown here is derived from an EMBL/GenBank/DDBJ whole genome shotgun (WGS) entry which is preliminary data.</text>
</comment>
<organism evidence="1 2">
    <name type="scientific">Camellia lanceoleosa</name>
    <dbReference type="NCBI Taxonomy" id="1840588"/>
    <lineage>
        <taxon>Eukaryota</taxon>
        <taxon>Viridiplantae</taxon>
        <taxon>Streptophyta</taxon>
        <taxon>Embryophyta</taxon>
        <taxon>Tracheophyta</taxon>
        <taxon>Spermatophyta</taxon>
        <taxon>Magnoliopsida</taxon>
        <taxon>eudicotyledons</taxon>
        <taxon>Gunneridae</taxon>
        <taxon>Pentapetalae</taxon>
        <taxon>asterids</taxon>
        <taxon>Ericales</taxon>
        <taxon>Theaceae</taxon>
        <taxon>Camellia</taxon>
    </lineage>
</organism>
<dbReference type="EMBL" id="CM045764">
    <property type="protein sequence ID" value="KAI8007608.1"/>
    <property type="molecule type" value="Genomic_DNA"/>
</dbReference>
<dbReference type="Proteomes" id="UP001060215">
    <property type="component" value="Chromosome 7"/>
</dbReference>
<keyword evidence="2" id="KW-1185">Reference proteome</keyword>
<evidence type="ECO:0000313" key="1">
    <source>
        <dbReference type="EMBL" id="KAI8007608.1"/>
    </source>
</evidence>
<reference evidence="1 2" key="1">
    <citation type="journal article" date="2022" name="Plant J.">
        <title>Chromosome-level genome of Camellia lanceoleosa provides a valuable resource for understanding genome evolution and self-incompatibility.</title>
        <authorList>
            <person name="Gong W."/>
            <person name="Xiao S."/>
            <person name="Wang L."/>
            <person name="Liao Z."/>
            <person name="Chang Y."/>
            <person name="Mo W."/>
            <person name="Hu G."/>
            <person name="Li W."/>
            <person name="Zhao G."/>
            <person name="Zhu H."/>
            <person name="Hu X."/>
            <person name="Ji K."/>
            <person name="Xiang X."/>
            <person name="Song Q."/>
            <person name="Yuan D."/>
            <person name="Jin S."/>
            <person name="Zhang L."/>
        </authorList>
    </citation>
    <scope>NUCLEOTIDE SEQUENCE [LARGE SCALE GENOMIC DNA]</scope>
    <source>
        <strain evidence="1">SQ_2022a</strain>
    </source>
</reference>
<evidence type="ECO:0000313" key="2">
    <source>
        <dbReference type="Proteomes" id="UP001060215"/>
    </source>
</evidence>
<sequence length="120" mass="13283">MPRILLKKRGAFENADTGGAWLSSARVLKLQDNENNQNLHEMKDGQILKNETTVVDDLEEICQSPVIAVDEAQEQSNESNISCIAVAMIAKSEKQVAGPEPDLFSDENKLLVESNLESRE</sequence>